<keyword evidence="3" id="KW-1185">Reference proteome</keyword>
<protein>
    <submittedName>
        <fullName evidence="2">Uncharacterized protein</fullName>
    </submittedName>
</protein>
<gene>
    <name evidence="2" type="ORF">Air01nite_40940</name>
</gene>
<feature type="region of interest" description="Disordered" evidence="1">
    <location>
        <begin position="1"/>
        <end position="22"/>
    </location>
</feature>
<proteinExistence type="predicted"/>
<dbReference type="Proteomes" id="UP000624325">
    <property type="component" value="Unassembled WGS sequence"/>
</dbReference>
<comment type="caution">
    <text evidence="2">The sequence shown here is derived from an EMBL/GenBank/DDBJ whole genome shotgun (WGS) entry which is preliminary data.</text>
</comment>
<accession>A0ABQ4C5G3</accession>
<organism evidence="2 3">
    <name type="scientific">Asanoa iriomotensis</name>
    <dbReference type="NCBI Taxonomy" id="234613"/>
    <lineage>
        <taxon>Bacteria</taxon>
        <taxon>Bacillati</taxon>
        <taxon>Actinomycetota</taxon>
        <taxon>Actinomycetes</taxon>
        <taxon>Micromonosporales</taxon>
        <taxon>Micromonosporaceae</taxon>
        <taxon>Asanoa</taxon>
    </lineage>
</organism>
<evidence type="ECO:0000313" key="3">
    <source>
        <dbReference type="Proteomes" id="UP000624325"/>
    </source>
</evidence>
<reference evidence="2 3" key="1">
    <citation type="submission" date="2021-01" db="EMBL/GenBank/DDBJ databases">
        <title>Whole genome shotgun sequence of Asanoa iriomotensis NBRC 100142.</title>
        <authorList>
            <person name="Komaki H."/>
            <person name="Tamura T."/>
        </authorList>
    </citation>
    <scope>NUCLEOTIDE SEQUENCE [LARGE SCALE GENOMIC DNA]</scope>
    <source>
        <strain evidence="2 3">NBRC 100142</strain>
    </source>
</reference>
<evidence type="ECO:0000256" key="1">
    <source>
        <dbReference type="SAM" id="MobiDB-lite"/>
    </source>
</evidence>
<sequence length="199" mass="21156">MTTMPINQAPNTQHTCDPTASAATADPHQGAVLYVAVSGAVVVVLHPVTTGWACAVITDPSHTHRPGAIADLPDRDVESAVAVELVDPTSSLPADAFARVWLGRVWGETRGGRLFPVARVLVEQVRESGTRTVLLDAAARRRLATVAYLRPQGLDNILARLQRNSFLTPATGPPDLYVLTLPALEISNPCTAESGIGRR</sequence>
<dbReference type="EMBL" id="BONC01000028">
    <property type="protein sequence ID" value="GIF57999.1"/>
    <property type="molecule type" value="Genomic_DNA"/>
</dbReference>
<name>A0ABQ4C5G3_9ACTN</name>
<evidence type="ECO:0000313" key="2">
    <source>
        <dbReference type="EMBL" id="GIF57999.1"/>
    </source>
</evidence>